<dbReference type="InterPro" id="IPR011527">
    <property type="entry name" value="ABC1_TM_dom"/>
</dbReference>
<keyword evidence="10 12" id="KW-0472">Membrane</keyword>
<feature type="transmembrane region" description="Helical" evidence="12">
    <location>
        <begin position="259"/>
        <end position="277"/>
    </location>
</feature>
<keyword evidence="6" id="KW-0547">Nucleotide-binding</keyword>
<evidence type="ECO:0000256" key="9">
    <source>
        <dbReference type="ARBA" id="ARBA00022989"/>
    </source>
</evidence>
<dbReference type="GO" id="GO:0015421">
    <property type="term" value="F:ABC-type oligopeptide transporter activity"/>
    <property type="evidence" value="ECO:0007669"/>
    <property type="project" value="TreeGrafter"/>
</dbReference>
<comment type="subcellular location">
    <subcellularLocation>
        <location evidence="1">Membrane</location>
        <topology evidence="1">Multi-pass membrane protein</topology>
    </subcellularLocation>
</comment>
<dbReference type="FunFam" id="3.40.50.300:FF:000479">
    <property type="entry name" value="Multidrug resistance protein 1A"/>
    <property type="match status" value="1"/>
</dbReference>
<dbReference type="InterPro" id="IPR003593">
    <property type="entry name" value="AAA+_ATPase"/>
</dbReference>
<evidence type="ECO:0000256" key="2">
    <source>
        <dbReference type="ARBA" id="ARBA00007577"/>
    </source>
</evidence>
<dbReference type="Gene3D" id="3.40.50.300">
    <property type="entry name" value="P-loop containing nucleotide triphosphate hydrolases"/>
    <property type="match status" value="2"/>
</dbReference>
<evidence type="ECO:0000256" key="1">
    <source>
        <dbReference type="ARBA" id="ARBA00004141"/>
    </source>
</evidence>
<keyword evidence="8" id="KW-1278">Translocase</keyword>
<dbReference type="GO" id="GO:0090374">
    <property type="term" value="P:oligopeptide export from mitochondrion"/>
    <property type="evidence" value="ECO:0007669"/>
    <property type="project" value="TreeGrafter"/>
</dbReference>
<keyword evidence="4 12" id="KW-0812">Transmembrane</keyword>
<feature type="transmembrane region" description="Helical" evidence="12">
    <location>
        <begin position="849"/>
        <end position="872"/>
    </location>
</feature>
<dbReference type="CDD" id="cd18578">
    <property type="entry name" value="ABC_6TM_Pgp_ABCB1_D2_like"/>
    <property type="match status" value="1"/>
</dbReference>
<reference evidence="15" key="1">
    <citation type="journal article" date="2012" name="PLoS Genet.">
        <title>Comparative analysis of the genomes of two field isolates of the rice blast fungus Magnaporthe oryzae.</title>
        <authorList>
            <person name="Xue M."/>
            <person name="Yang J."/>
            <person name="Li Z."/>
            <person name="Hu S."/>
            <person name="Yao N."/>
            <person name="Dean R.A."/>
            <person name="Zhao W."/>
            <person name="Shen M."/>
            <person name="Zhang H."/>
            <person name="Li C."/>
            <person name="Liu L."/>
            <person name="Cao L."/>
            <person name="Xu X."/>
            <person name="Xing Y."/>
            <person name="Hsiang T."/>
            <person name="Zhang Z."/>
            <person name="Xu J.R."/>
            <person name="Peng Y.L."/>
        </authorList>
    </citation>
    <scope>NUCLEOTIDE SEQUENCE [LARGE SCALE GENOMIC DNA]</scope>
    <source>
        <strain evidence="15">P131</strain>
    </source>
</reference>
<feature type="transmembrane region" description="Helical" evidence="12">
    <location>
        <begin position="362"/>
        <end position="384"/>
    </location>
</feature>
<feature type="transmembrane region" description="Helical" evidence="12">
    <location>
        <begin position="163"/>
        <end position="185"/>
    </location>
</feature>
<protein>
    <submittedName>
        <fullName evidence="15">Multidrug resistance protein 1</fullName>
    </submittedName>
</protein>
<gene>
    <name evidence="15" type="ORF">OOW_P131scaffold00376g1</name>
</gene>
<dbReference type="InterPro" id="IPR027417">
    <property type="entry name" value="P-loop_NTPase"/>
</dbReference>
<dbReference type="SMART" id="SM00382">
    <property type="entry name" value="AAA"/>
    <property type="match status" value="2"/>
</dbReference>
<dbReference type="PANTHER" id="PTHR43394">
    <property type="entry name" value="ATP-DEPENDENT PERMEASE MDL1, MITOCHONDRIAL"/>
    <property type="match status" value="1"/>
</dbReference>
<evidence type="ECO:0000256" key="5">
    <source>
        <dbReference type="ARBA" id="ARBA00022737"/>
    </source>
</evidence>
<dbReference type="GO" id="GO:0005524">
    <property type="term" value="F:ATP binding"/>
    <property type="evidence" value="ECO:0007669"/>
    <property type="project" value="UniProtKB-KW"/>
</dbReference>
<dbReference type="PANTHER" id="PTHR43394:SF27">
    <property type="entry name" value="ATP-DEPENDENT TRANSLOCASE ABCB1-LIKE"/>
    <property type="match status" value="1"/>
</dbReference>
<dbReference type="PROSITE" id="PS00211">
    <property type="entry name" value="ABC_TRANSPORTER_1"/>
    <property type="match status" value="2"/>
</dbReference>
<evidence type="ECO:0000256" key="6">
    <source>
        <dbReference type="ARBA" id="ARBA00022741"/>
    </source>
</evidence>
<dbReference type="CDD" id="cd18577">
    <property type="entry name" value="ABC_6TM_Pgp_ABCB1_D1_like"/>
    <property type="match status" value="1"/>
</dbReference>
<evidence type="ECO:0000313" key="15">
    <source>
        <dbReference type="EMBL" id="ELQ66599.1"/>
    </source>
</evidence>
<dbReference type="Gene3D" id="1.20.1560.10">
    <property type="entry name" value="ABC transporter type 1, transmembrane domain"/>
    <property type="match status" value="3"/>
</dbReference>
<evidence type="ECO:0000259" key="14">
    <source>
        <dbReference type="PROSITE" id="PS50929"/>
    </source>
</evidence>
<keyword evidence="11" id="KW-0325">Glycoprotein</keyword>
<evidence type="ECO:0000259" key="13">
    <source>
        <dbReference type="PROSITE" id="PS50893"/>
    </source>
</evidence>
<proteinExistence type="inferred from homology"/>
<feature type="transmembrane region" description="Helical" evidence="12">
    <location>
        <begin position="918"/>
        <end position="944"/>
    </location>
</feature>
<feature type="transmembrane region" description="Helical" evidence="12">
    <location>
        <begin position="404"/>
        <end position="422"/>
    </location>
</feature>
<organism>
    <name type="scientific">Pyricularia oryzae (strain P131)</name>
    <name type="common">Rice blast fungus</name>
    <name type="synonym">Magnaporthe oryzae</name>
    <dbReference type="NCBI Taxonomy" id="1143193"/>
    <lineage>
        <taxon>Eukaryota</taxon>
        <taxon>Fungi</taxon>
        <taxon>Dikarya</taxon>
        <taxon>Ascomycota</taxon>
        <taxon>Pezizomycotina</taxon>
        <taxon>Sordariomycetes</taxon>
        <taxon>Sordariomycetidae</taxon>
        <taxon>Magnaporthales</taxon>
        <taxon>Pyriculariaceae</taxon>
        <taxon>Pyricularia</taxon>
    </lineage>
</organism>
<keyword evidence="5" id="KW-0677">Repeat</keyword>
<keyword evidence="7" id="KW-0067">ATP-binding</keyword>
<keyword evidence="3" id="KW-0813">Transport</keyword>
<evidence type="ECO:0000256" key="4">
    <source>
        <dbReference type="ARBA" id="ARBA00022692"/>
    </source>
</evidence>
<dbReference type="FunFam" id="3.40.50.300:FF:000913">
    <property type="entry name" value="ABC multidrug transporter SitT"/>
    <property type="match status" value="1"/>
</dbReference>
<feature type="transmembrane region" description="Helical" evidence="12">
    <location>
        <begin position="803"/>
        <end position="829"/>
    </location>
</feature>
<comment type="similarity">
    <text evidence="2">Belongs to the ABC transporter superfamily. ABCB family. Multidrug resistance exporter (TC 3.A.1.201) subfamily.</text>
</comment>
<evidence type="ECO:0000256" key="11">
    <source>
        <dbReference type="ARBA" id="ARBA00023180"/>
    </source>
</evidence>
<dbReference type="InterPro" id="IPR039421">
    <property type="entry name" value="Type_1_exporter"/>
</dbReference>
<evidence type="ECO:0000256" key="7">
    <source>
        <dbReference type="ARBA" id="ARBA00022840"/>
    </source>
</evidence>
<feature type="transmembrane region" description="Helical" evidence="12">
    <location>
        <begin position="950"/>
        <end position="969"/>
    </location>
</feature>
<feature type="domain" description="ABC transmembrane type-1" evidence="14">
    <location>
        <begin position="805"/>
        <end position="1091"/>
    </location>
</feature>
<feature type="domain" description="ABC transporter" evidence="13">
    <location>
        <begin position="488"/>
        <end position="732"/>
    </location>
</feature>
<dbReference type="Pfam" id="PF00005">
    <property type="entry name" value="ABC_tran"/>
    <property type="match status" value="2"/>
</dbReference>
<evidence type="ECO:0000256" key="10">
    <source>
        <dbReference type="ARBA" id="ARBA00023136"/>
    </source>
</evidence>
<accession>L7JFG7</accession>
<dbReference type="CDD" id="cd03249">
    <property type="entry name" value="ABC_MTABC3_MDL1_MDL2"/>
    <property type="match status" value="1"/>
</dbReference>
<keyword evidence="9 12" id="KW-1133">Transmembrane helix</keyword>
<dbReference type="GO" id="GO:0016887">
    <property type="term" value="F:ATP hydrolysis activity"/>
    <property type="evidence" value="ECO:0007669"/>
    <property type="project" value="InterPro"/>
</dbReference>
<dbReference type="PROSITE" id="PS50929">
    <property type="entry name" value="ABC_TM1F"/>
    <property type="match status" value="2"/>
</dbReference>
<dbReference type="InterPro" id="IPR017871">
    <property type="entry name" value="ABC_transporter-like_CS"/>
</dbReference>
<dbReference type="InterPro" id="IPR003439">
    <property type="entry name" value="ABC_transporter-like_ATP-bd"/>
</dbReference>
<feature type="transmembrane region" description="Helical" evidence="12">
    <location>
        <begin position="109"/>
        <end position="133"/>
    </location>
</feature>
<dbReference type="Pfam" id="PF00664">
    <property type="entry name" value="ABC_membrane"/>
    <property type="match status" value="2"/>
</dbReference>
<dbReference type="SUPFAM" id="SSF52540">
    <property type="entry name" value="P-loop containing nucleoside triphosphate hydrolases"/>
    <property type="match status" value="2"/>
</dbReference>
<dbReference type="InterPro" id="IPR036640">
    <property type="entry name" value="ABC1_TM_sf"/>
</dbReference>
<dbReference type="PROSITE" id="PS50893">
    <property type="entry name" value="ABC_TRANSPORTER_2"/>
    <property type="match status" value="2"/>
</dbReference>
<name>L7JFG7_PYRO1</name>
<dbReference type="EMBL" id="JH795235">
    <property type="protein sequence ID" value="ELQ66599.1"/>
    <property type="molecule type" value="Genomic_DNA"/>
</dbReference>
<dbReference type="GO" id="GO:0005743">
    <property type="term" value="C:mitochondrial inner membrane"/>
    <property type="evidence" value="ECO:0007669"/>
    <property type="project" value="TreeGrafter"/>
</dbReference>
<feature type="transmembrane region" description="Helical" evidence="12">
    <location>
        <begin position="283"/>
        <end position="305"/>
    </location>
</feature>
<dbReference type="SUPFAM" id="SSF90123">
    <property type="entry name" value="ABC transporter transmembrane region"/>
    <property type="match status" value="2"/>
</dbReference>
<feature type="domain" description="ABC transporter" evidence="13">
    <location>
        <begin position="1127"/>
        <end position="1368"/>
    </location>
</feature>
<sequence length="1400" mass="148411">MSHKPTKTGFSNLTNCISQDIPEHGVPFMPRHEHFGAALTAFWPRGDDQLESFNGHTERLRFSWTVIYISSKYFSFVKTNKIKMTNEAPTLGTIQVLRKVLGYSSRADALLLAGGTIASAVQGLLLPIMTILYGSLAGDFAGLTSGQLSRDTFLAHLGSKSLYFVYLACAEAVASYGIWMGFTVAGESITAKIRWVGPRIEIHASLRVSLTNKKKRRQRTLAAILEQGVAGSSKHGPGAMTTQIGAHCDTMQEGISSKLGRVLAAVAGVIAAFGIAFSRDWKLSLMMSSGLVAFGLVGAAGGRAIKRSTERSMATAGEASRIAHEAVSGISCVMASSAQGRMTDKYLQVLRSGLRNAAASRAAGDAMMAGIGCIATLLFALAFWQGSRLFVSGEVDIGDVLTVLLGEAFFSFCTSVSVCSLLSTDTYTHTRLAILLGTASLGIVAPSAQALTSAIAAAEQIFSIIHAPLPITSRPDGGEKPVELQGCFAFRDVHFSYPSRPDVPILNGLDLTIEAGKTTALVGASGCEKSTIFSLLQRFYDPQYGTIELDGHRLDELSVEWLRSNMAVVSQEPILFNTSIHQNIAFGLHKTGCRYTPERERLLVVAAATKACAHDFIVAQPGGYDTVVGDRGALLSGGQRQRVAIARALISDPKILLLDEATSALDTVSENLIQAALSAARRDRTVVMIAHRLSTAQSADCIVVLGEQGVVEKGTYQELVARRGAFFNLVESQGVAADLPYRQNFGVSTVSLVSGTGTRMDEKSDAACLESCATSAPHRVAEEFRPWQVFKFAARVYLQSRHLFIFGIFCAVVCGCTSTMQSFVVAQAISAFGDRPLGLKSLQNIDHWSALLIAVAVVQLTASMMRGFSLAVCTERFILQVRDKTFGHMMQQTMSYFDSHPATSLTTMLSSLPGELNGAGASLIGTFTIGLVGLVSAICLAIAVSWKLGLVFTAVVPLLLASGYLYGAFASSREQQGRKLYADAVGYATEVIDGMSTVASLQLEDSVLAEFCETLAAARRSSAALANRACLVFAVSQAAQYLCFAACFYYGGTLIASGQATMLQFFICFTAVVTSTPSAGACFGFLPDVHKAAAALRGIMDLLAQEPPIDSATDAAGLAASKVSSLIALDNVVFSYPGKGSDGAPTLRGINLAAHKGQLVALVGPSGSGKSSILSLILRFYDPQAGSVLVDGLDIRKLRVSSLRRHMAYITQDTVLFSGTIRENLLFSAADPSRVSPLQLEAAIEAAALKDTIASLPDGLNTAVGHRGMSLSGGQRQRIAIARALISNPAVLLLDEATSALDNVSEQIVQKAIGSAALHRTTIAVAQRLSTVKNADCIYVVDRGSVVESGTHRELLASGGFANNYSKVGNKNRGIGVVGGVVTVPCADVYCQGLIRSLNN</sequence>
<evidence type="ECO:0000256" key="12">
    <source>
        <dbReference type="SAM" id="Phobius"/>
    </source>
</evidence>
<evidence type="ECO:0000256" key="8">
    <source>
        <dbReference type="ARBA" id="ARBA00022967"/>
    </source>
</evidence>
<feature type="domain" description="ABC transmembrane type-1" evidence="14">
    <location>
        <begin position="113"/>
        <end position="405"/>
    </location>
</feature>
<evidence type="ECO:0000256" key="3">
    <source>
        <dbReference type="ARBA" id="ARBA00022448"/>
    </source>
</evidence>